<evidence type="ECO:0000313" key="2">
    <source>
        <dbReference type="EMBL" id="KAF1990004.1"/>
    </source>
</evidence>
<dbReference type="EMBL" id="ML977143">
    <property type="protein sequence ID" value="KAF1990004.1"/>
    <property type="molecule type" value="Genomic_DNA"/>
</dbReference>
<evidence type="ECO:0000259" key="1">
    <source>
        <dbReference type="Pfam" id="PF01738"/>
    </source>
</evidence>
<reference evidence="2" key="1">
    <citation type="journal article" date="2020" name="Stud. Mycol.">
        <title>101 Dothideomycetes genomes: a test case for predicting lifestyles and emergence of pathogens.</title>
        <authorList>
            <person name="Haridas S."/>
            <person name="Albert R."/>
            <person name="Binder M."/>
            <person name="Bloem J."/>
            <person name="Labutti K."/>
            <person name="Salamov A."/>
            <person name="Andreopoulos B."/>
            <person name="Baker S."/>
            <person name="Barry K."/>
            <person name="Bills G."/>
            <person name="Bluhm B."/>
            <person name="Cannon C."/>
            <person name="Castanera R."/>
            <person name="Culley D."/>
            <person name="Daum C."/>
            <person name="Ezra D."/>
            <person name="Gonzalez J."/>
            <person name="Henrissat B."/>
            <person name="Kuo A."/>
            <person name="Liang C."/>
            <person name="Lipzen A."/>
            <person name="Lutzoni F."/>
            <person name="Magnuson J."/>
            <person name="Mondo S."/>
            <person name="Nolan M."/>
            <person name="Ohm R."/>
            <person name="Pangilinan J."/>
            <person name="Park H.-J."/>
            <person name="Ramirez L."/>
            <person name="Alfaro M."/>
            <person name="Sun H."/>
            <person name="Tritt A."/>
            <person name="Yoshinaga Y."/>
            <person name="Zwiers L.-H."/>
            <person name="Turgeon B."/>
            <person name="Goodwin S."/>
            <person name="Spatafora J."/>
            <person name="Crous P."/>
            <person name="Grigoriev I."/>
        </authorList>
    </citation>
    <scope>NUCLEOTIDE SEQUENCE</scope>
    <source>
        <strain evidence="2">CBS 113979</strain>
    </source>
</reference>
<protein>
    <submittedName>
        <fullName evidence="2">Alpha/beta-hydrolase</fullName>
    </submittedName>
</protein>
<dbReference type="Proteomes" id="UP000800041">
    <property type="component" value="Unassembled WGS sequence"/>
</dbReference>
<proteinExistence type="predicted"/>
<dbReference type="OrthoDB" id="17560at2759"/>
<dbReference type="AlphaFoldDB" id="A0A6G1HAB6"/>
<dbReference type="GO" id="GO:0016787">
    <property type="term" value="F:hydrolase activity"/>
    <property type="evidence" value="ECO:0007669"/>
    <property type="project" value="UniProtKB-KW"/>
</dbReference>
<dbReference type="InterPro" id="IPR029058">
    <property type="entry name" value="AB_hydrolase_fold"/>
</dbReference>
<feature type="domain" description="Dienelactone hydrolase" evidence="1">
    <location>
        <begin position="32"/>
        <end position="295"/>
    </location>
</feature>
<name>A0A6G1HAB6_9PEZI</name>
<keyword evidence="2" id="KW-0378">Hydrolase</keyword>
<evidence type="ECO:0000313" key="3">
    <source>
        <dbReference type="Proteomes" id="UP000800041"/>
    </source>
</evidence>
<dbReference type="PANTHER" id="PTHR17630:SF105">
    <property type="entry name" value="DIENELACTONE HYDROLASE FAMILY PROTEIN (AFU_ORTHOLOGUE AFUA_4G08790)"/>
    <property type="match status" value="1"/>
</dbReference>
<dbReference type="PANTHER" id="PTHR17630">
    <property type="entry name" value="DIENELACTONE HYDROLASE"/>
    <property type="match status" value="1"/>
</dbReference>
<dbReference type="Pfam" id="PF01738">
    <property type="entry name" value="DLH"/>
    <property type="match status" value="1"/>
</dbReference>
<organism evidence="2 3">
    <name type="scientific">Aulographum hederae CBS 113979</name>
    <dbReference type="NCBI Taxonomy" id="1176131"/>
    <lineage>
        <taxon>Eukaryota</taxon>
        <taxon>Fungi</taxon>
        <taxon>Dikarya</taxon>
        <taxon>Ascomycota</taxon>
        <taxon>Pezizomycotina</taxon>
        <taxon>Dothideomycetes</taxon>
        <taxon>Pleosporomycetidae</taxon>
        <taxon>Aulographales</taxon>
        <taxon>Aulographaceae</taxon>
    </lineage>
</organism>
<accession>A0A6G1HAB6</accession>
<sequence length="296" mass="31814">MSCAACISGSIHAHSGDFVGKETPDHHGYRTYITTPPSTAQTKPSPSTILFICDAFGLDLPNNKILADRYAASTGCTVVMPACIPGGPMPPVVMEYMDAVLAPVVWWDVLGQLRRMAAVAKALRYFVPMILKGHPKKALPQLVEYARKVKAEMPQGGKLGVAGFCWGGFVSIKLMKETATPGGAEKLVDAQFCAHPSFITPQMISEGIEAQKSPFAIALGTKDHQLSKPNAQEVEAGLRQSTGSDGEGENGFEWQFKYYEECGHGFAVRAAPGNKTEAQGAEDAAEQAIAWFNKHL</sequence>
<gene>
    <name evidence="2" type="ORF">K402DRAFT_325941</name>
</gene>
<dbReference type="SUPFAM" id="SSF53474">
    <property type="entry name" value="alpha/beta-Hydrolases"/>
    <property type="match status" value="1"/>
</dbReference>
<dbReference type="Gene3D" id="3.40.50.1820">
    <property type="entry name" value="alpha/beta hydrolase"/>
    <property type="match status" value="1"/>
</dbReference>
<keyword evidence="3" id="KW-1185">Reference proteome</keyword>
<dbReference type="InterPro" id="IPR002925">
    <property type="entry name" value="Dienelactn_hydro"/>
</dbReference>